<evidence type="ECO:0000256" key="1">
    <source>
        <dbReference type="SAM" id="MobiDB-lite"/>
    </source>
</evidence>
<evidence type="ECO:0000313" key="3">
    <source>
        <dbReference type="Proteomes" id="UP000638848"/>
    </source>
</evidence>
<protein>
    <recommendedName>
        <fullName evidence="4">Terminase</fullName>
    </recommendedName>
</protein>
<organism evidence="2 3">
    <name type="scientific">Kocuria dechangensis</name>
    <dbReference type="NCBI Taxonomy" id="1176249"/>
    <lineage>
        <taxon>Bacteria</taxon>
        <taxon>Bacillati</taxon>
        <taxon>Actinomycetota</taxon>
        <taxon>Actinomycetes</taxon>
        <taxon>Micrococcales</taxon>
        <taxon>Micrococcaceae</taxon>
        <taxon>Kocuria</taxon>
    </lineage>
</organism>
<proteinExistence type="predicted"/>
<sequence length="124" mass="13837">MTEQKKRAPRNLGRAGKSLWNRVMDDYELSPAEEAVLVEAARVMDTLERLETEAAGQPLTDSSPQGRVVNPLLREARMQRQTLDRLVRSLGIPLVEGTSRGNRRGNSQEEPTGPRSFHVVEDAS</sequence>
<gene>
    <name evidence="2" type="ORF">GCM10011374_11680</name>
</gene>
<dbReference type="AlphaFoldDB" id="A0A917GMA0"/>
<dbReference type="EMBL" id="BMEQ01000004">
    <property type="protein sequence ID" value="GGG50745.1"/>
    <property type="molecule type" value="Genomic_DNA"/>
</dbReference>
<dbReference type="Proteomes" id="UP000638848">
    <property type="component" value="Unassembled WGS sequence"/>
</dbReference>
<dbReference type="RefSeq" id="WP_188535168.1">
    <property type="nucleotide sequence ID" value="NZ_BMEQ01000004.1"/>
</dbReference>
<accession>A0A917GMA0</accession>
<evidence type="ECO:0000313" key="2">
    <source>
        <dbReference type="EMBL" id="GGG50745.1"/>
    </source>
</evidence>
<name>A0A917GMA0_9MICC</name>
<comment type="caution">
    <text evidence="2">The sequence shown here is derived from an EMBL/GenBank/DDBJ whole genome shotgun (WGS) entry which is preliminary data.</text>
</comment>
<reference evidence="2" key="1">
    <citation type="journal article" date="2014" name="Int. J. Syst. Evol. Microbiol.">
        <title>Complete genome sequence of Corynebacterium casei LMG S-19264T (=DSM 44701T), isolated from a smear-ripened cheese.</title>
        <authorList>
            <consortium name="US DOE Joint Genome Institute (JGI-PGF)"/>
            <person name="Walter F."/>
            <person name="Albersmeier A."/>
            <person name="Kalinowski J."/>
            <person name="Ruckert C."/>
        </authorList>
    </citation>
    <scope>NUCLEOTIDE SEQUENCE</scope>
    <source>
        <strain evidence="2">CGMCC 1.12187</strain>
    </source>
</reference>
<feature type="region of interest" description="Disordered" evidence="1">
    <location>
        <begin position="90"/>
        <end position="124"/>
    </location>
</feature>
<keyword evidence="3" id="KW-1185">Reference proteome</keyword>
<evidence type="ECO:0008006" key="4">
    <source>
        <dbReference type="Google" id="ProtNLM"/>
    </source>
</evidence>
<reference evidence="2" key="2">
    <citation type="submission" date="2020-09" db="EMBL/GenBank/DDBJ databases">
        <authorList>
            <person name="Sun Q."/>
            <person name="Zhou Y."/>
        </authorList>
    </citation>
    <scope>NUCLEOTIDE SEQUENCE</scope>
    <source>
        <strain evidence="2">CGMCC 1.12187</strain>
    </source>
</reference>